<dbReference type="InterPro" id="IPR040198">
    <property type="entry name" value="Fido_containing"/>
</dbReference>
<evidence type="ECO:0000313" key="2">
    <source>
        <dbReference type="EMBL" id="KKL54769.1"/>
    </source>
</evidence>
<gene>
    <name evidence="2" type="ORF">LCGC14_2262090</name>
</gene>
<proteinExistence type="predicted"/>
<evidence type="ECO:0000259" key="1">
    <source>
        <dbReference type="PROSITE" id="PS51459"/>
    </source>
</evidence>
<organism evidence="2">
    <name type="scientific">marine sediment metagenome</name>
    <dbReference type="NCBI Taxonomy" id="412755"/>
    <lineage>
        <taxon>unclassified sequences</taxon>
        <taxon>metagenomes</taxon>
        <taxon>ecological metagenomes</taxon>
    </lineage>
</organism>
<sequence>MTPEMIKELHKILTERTLDDASKSGAFRNGDDDIHVIEKRIIQLCHIANNPDFIEHFMHPVIKSIFLHFLLSYIHPFVDGNGRAARALFYWSMLKEGYCLTEFISISRILTNAPSKYGMSYLYTETDDNDLSYFIDYQLQVIKRSIEDLHKYIIKK</sequence>
<protein>
    <recommendedName>
        <fullName evidence="1">Fido domain-containing protein</fullName>
    </recommendedName>
</protein>
<dbReference type="Pfam" id="PF02661">
    <property type="entry name" value="Fic"/>
    <property type="match status" value="1"/>
</dbReference>
<feature type="domain" description="Fido" evidence="1">
    <location>
        <begin position="1"/>
        <end position="140"/>
    </location>
</feature>
<dbReference type="InterPro" id="IPR036597">
    <property type="entry name" value="Fido-like_dom_sf"/>
</dbReference>
<dbReference type="Gene3D" id="1.10.3290.10">
    <property type="entry name" value="Fido-like domain"/>
    <property type="match status" value="1"/>
</dbReference>
<dbReference type="InterPro" id="IPR003812">
    <property type="entry name" value="Fido"/>
</dbReference>
<dbReference type="EMBL" id="LAZR01031085">
    <property type="protein sequence ID" value="KKL54769.1"/>
    <property type="molecule type" value="Genomic_DNA"/>
</dbReference>
<dbReference type="AlphaFoldDB" id="A0A0F9CZP8"/>
<name>A0A0F9CZP8_9ZZZZ</name>
<accession>A0A0F9CZP8</accession>
<reference evidence="2" key="1">
    <citation type="journal article" date="2015" name="Nature">
        <title>Complex archaea that bridge the gap between prokaryotes and eukaryotes.</title>
        <authorList>
            <person name="Spang A."/>
            <person name="Saw J.H."/>
            <person name="Jorgensen S.L."/>
            <person name="Zaremba-Niedzwiedzka K."/>
            <person name="Martijn J."/>
            <person name="Lind A.E."/>
            <person name="van Eijk R."/>
            <person name="Schleper C."/>
            <person name="Guy L."/>
            <person name="Ettema T.J."/>
        </authorList>
    </citation>
    <scope>NUCLEOTIDE SEQUENCE</scope>
</reference>
<dbReference type="PROSITE" id="PS51459">
    <property type="entry name" value="FIDO"/>
    <property type="match status" value="1"/>
</dbReference>
<dbReference type="PANTHER" id="PTHR13504:SF38">
    <property type="entry name" value="FIDO DOMAIN-CONTAINING PROTEIN"/>
    <property type="match status" value="1"/>
</dbReference>
<dbReference type="SUPFAM" id="SSF140931">
    <property type="entry name" value="Fic-like"/>
    <property type="match status" value="1"/>
</dbReference>
<comment type="caution">
    <text evidence="2">The sequence shown here is derived from an EMBL/GenBank/DDBJ whole genome shotgun (WGS) entry which is preliminary data.</text>
</comment>
<dbReference type="PANTHER" id="PTHR13504">
    <property type="entry name" value="FIDO DOMAIN-CONTAINING PROTEIN DDB_G0283145"/>
    <property type="match status" value="1"/>
</dbReference>